<organism evidence="1">
    <name type="scientific">marine sediment metagenome</name>
    <dbReference type="NCBI Taxonomy" id="412755"/>
    <lineage>
        <taxon>unclassified sequences</taxon>
        <taxon>metagenomes</taxon>
        <taxon>ecological metagenomes</taxon>
    </lineage>
</organism>
<dbReference type="InterPro" id="IPR037066">
    <property type="entry name" value="Plug_dom_sf"/>
</dbReference>
<accession>A0A0F9TT48</accession>
<dbReference type="EMBL" id="LAZR01000199">
    <property type="protein sequence ID" value="KKN82514.1"/>
    <property type="molecule type" value="Genomic_DNA"/>
</dbReference>
<protein>
    <recommendedName>
        <fullName evidence="2">TonB-dependent receptor plug domain-containing protein</fullName>
    </recommendedName>
</protein>
<name>A0A0F9TT48_9ZZZZ</name>
<evidence type="ECO:0000313" key="1">
    <source>
        <dbReference type="EMBL" id="KKN82514.1"/>
    </source>
</evidence>
<dbReference type="Gene3D" id="2.170.130.10">
    <property type="entry name" value="TonB-dependent receptor, plug domain"/>
    <property type="match status" value="1"/>
</dbReference>
<evidence type="ECO:0008006" key="2">
    <source>
        <dbReference type="Google" id="ProtNLM"/>
    </source>
</evidence>
<gene>
    <name evidence="1" type="ORF">LCGC14_0308100</name>
</gene>
<reference evidence="1" key="1">
    <citation type="journal article" date="2015" name="Nature">
        <title>Complex archaea that bridge the gap between prokaryotes and eukaryotes.</title>
        <authorList>
            <person name="Spang A."/>
            <person name="Saw J.H."/>
            <person name="Jorgensen S.L."/>
            <person name="Zaremba-Niedzwiedzka K."/>
            <person name="Martijn J."/>
            <person name="Lind A.E."/>
            <person name="van Eijk R."/>
            <person name="Schleper C."/>
            <person name="Guy L."/>
            <person name="Ettema T.J."/>
        </authorList>
    </citation>
    <scope>NUCLEOTIDE SEQUENCE</scope>
</reference>
<proteinExistence type="predicted"/>
<comment type="caution">
    <text evidence="1">The sequence shown here is derived from an EMBL/GenBank/DDBJ whole genome shotgun (WGS) entry which is preliminary data.</text>
</comment>
<sequence>MFLSYFSYSQIRKKDLDGEWQSKNDSELYYKTDTIQLHQNINHFYQNEKSCHQIKWTLAKSSFKISEVNNCTEPGRVKEYNAREKLKLKNTDFGKTLEIFRDKESIDKFRVISYNVKRIEKYPYDIKQLDLLRFDELKDEKLYKYVDSLIFKVLKYKPEIDQNGNSGVTIADSNPNVKIIVRDFIDKNPEPLIVVNGYPIENRDILKKLLLVETSAIKYLTKEQSLSIYGSRAINGVILLIASEKRFKTVRKKYGR</sequence>
<dbReference type="AlphaFoldDB" id="A0A0F9TT48"/>